<comment type="subcellular location">
    <subcellularLocation>
        <location evidence="1 7">Cell membrane</location>
        <topology evidence="1 7">Multi-pass membrane protein</topology>
    </subcellularLocation>
</comment>
<protein>
    <submittedName>
        <fullName evidence="9">Peptide/nickel transport system permease protein</fullName>
    </submittedName>
</protein>
<evidence type="ECO:0000256" key="4">
    <source>
        <dbReference type="ARBA" id="ARBA00022692"/>
    </source>
</evidence>
<comment type="similarity">
    <text evidence="7">Belongs to the binding-protein-dependent transport system permease family.</text>
</comment>
<evidence type="ECO:0000313" key="10">
    <source>
        <dbReference type="Proteomes" id="UP000199006"/>
    </source>
</evidence>
<keyword evidence="2 7" id="KW-0813">Transport</keyword>
<dbReference type="PANTHER" id="PTHR30465">
    <property type="entry name" value="INNER MEMBRANE ABC TRANSPORTER"/>
    <property type="match status" value="1"/>
</dbReference>
<dbReference type="InterPro" id="IPR000515">
    <property type="entry name" value="MetI-like"/>
</dbReference>
<evidence type="ECO:0000313" key="9">
    <source>
        <dbReference type="EMBL" id="SFL46024.1"/>
    </source>
</evidence>
<feature type="transmembrane region" description="Helical" evidence="7">
    <location>
        <begin position="295"/>
        <end position="322"/>
    </location>
</feature>
<dbReference type="CDD" id="cd06261">
    <property type="entry name" value="TM_PBP2"/>
    <property type="match status" value="1"/>
</dbReference>
<dbReference type="RefSeq" id="WP_089861014.1">
    <property type="nucleotide sequence ID" value="NZ_FOTI01000013.1"/>
</dbReference>
<dbReference type="Proteomes" id="UP000199006">
    <property type="component" value="Unassembled WGS sequence"/>
</dbReference>
<accession>A0A1I4HV97</accession>
<dbReference type="GO" id="GO:0005886">
    <property type="term" value="C:plasma membrane"/>
    <property type="evidence" value="ECO:0007669"/>
    <property type="project" value="UniProtKB-SubCell"/>
</dbReference>
<dbReference type="GO" id="GO:0055085">
    <property type="term" value="P:transmembrane transport"/>
    <property type="evidence" value="ECO:0007669"/>
    <property type="project" value="InterPro"/>
</dbReference>
<evidence type="ECO:0000256" key="1">
    <source>
        <dbReference type="ARBA" id="ARBA00004651"/>
    </source>
</evidence>
<feature type="transmembrane region" description="Helical" evidence="7">
    <location>
        <begin position="101"/>
        <end position="125"/>
    </location>
</feature>
<evidence type="ECO:0000259" key="8">
    <source>
        <dbReference type="PROSITE" id="PS50928"/>
    </source>
</evidence>
<organism evidence="9 10">
    <name type="scientific">Halanaerobium salsuginis</name>
    <dbReference type="NCBI Taxonomy" id="29563"/>
    <lineage>
        <taxon>Bacteria</taxon>
        <taxon>Bacillati</taxon>
        <taxon>Bacillota</taxon>
        <taxon>Clostridia</taxon>
        <taxon>Halanaerobiales</taxon>
        <taxon>Halanaerobiaceae</taxon>
        <taxon>Halanaerobium</taxon>
    </lineage>
</organism>
<feature type="transmembrane region" description="Helical" evidence="7">
    <location>
        <begin position="265"/>
        <end position="289"/>
    </location>
</feature>
<feature type="domain" description="ABC transmembrane type-1" evidence="8">
    <location>
        <begin position="102"/>
        <end position="319"/>
    </location>
</feature>
<reference evidence="9 10" key="1">
    <citation type="submission" date="2016-10" db="EMBL/GenBank/DDBJ databases">
        <authorList>
            <person name="de Groot N.N."/>
        </authorList>
    </citation>
    <scope>NUCLEOTIDE SEQUENCE [LARGE SCALE GENOMIC DNA]</scope>
    <source>
        <strain evidence="9 10">ATCC 51327</strain>
    </source>
</reference>
<gene>
    <name evidence="9" type="ORF">SAMN02983006_01204</name>
</gene>
<name>A0A1I4HV97_9FIRM</name>
<keyword evidence="4 7" id="KW-0812">Transmembrane</keyword>
<dbReference type="InterPro" id="IPR035906">
    <property type="entry name" value="MetI-like_sf"/>
</dbReference>
<dbReference type="PANTHER" id="PTHR30465:SF43">
    <property type="entry name" value="OLIGOPEPTIDE ABC TRANSPORTER, PERMEASE PROTEIN"/>
    <property type="match status" value="1"/>
</dbReference>
<evidence type="ECO:0000256" key="7">
    <source>
        <dbReference type="RuleBase" id="RU363032"/>
    </source>
</evidence>
<dbReference type="Gene3D" id="1.10.3720.10">
    <property type="entry name" value="MetI-like"/>
    <property type="match status" value="1"/>
</dbReference>
<dbReference type="OrthoDB" id="9773221at2"/>
<dbReference type="AlphaFoldDB" id="A0A1I4HV97"/>
<evidence type="ECO:0000256" key="2">
    <source>
        <dbReference type="ARBA" id="ARBA00022448"/>
    </source>
</evidence>
<feature type="transmembrane region" description="Helical" evidence="7">
    <location>
        <begin position="137"/>
        <end position="166"/>
    </location>
</feature>
<evidence type="ECO:0000256" key="3">
    <source>
        <dbReference type="ARBA" id="ARBA00022475"/>
    </source>
</evidence>
<dbReference type="Pfam" id="PF19300">
    <property type="entry name" value="BPD_transp_1_N"/>
    <property type="match status" value="1"/>
</dbReference>
<proteinExistence type="inferred from homology"/>
<keyword evidence="10" id="KW-1185">Reference proteome</keyword>
<dbReference type="InterPro" id="IPR045621">
    <property type="entry name" value="BPD_transp_1_N"/>
</dbReference>
<dbReference type="SUPFAM" id="SSF161098">
    <property type="entry name" value="MetI-like"/>
    <property type="match status" value="1"/>
</dbReference>
<dbReference type="EMBL" id="FOTI01000013">
    <property type="protein sequence ID" value="SFL46024.1"/>
    <property type="molecule type" value="Genomic_DNA"/>
</dbReference>
<keyword evidence="6 7" id="KW-0472">Membrane</keyword>
<keyword evidence="5 7" id="KW-1133">Transmembrane helix</keyword>
<dbReference type="PROSITE" id="PS50928">
    <property type="entry name" value="ABC_TM1"/>
    <property type="match status" value="1"/>
</dbReference>
<keyword evidence="3" id="KW-1003">Cell membrane</keyword>
<sequence length="329" mass="36953">MFNYILRRIVVMIPVLIFISMFIFFIIQLPPGNYLDSYVALVSSQGETISGERVAKLEKRYGLNQPVYVKYWKWVKGFIFLDFGNSFQYDNASVWSIIKEYIGFSILIAGSTQIFMIVVGIPIGIYSATHQYSFGDYFWTVLGFIGLSIPNFMLALILMYVGYFVFGLPSLGGLFSEQYVTAPWSIAKFIDLLEHLWIPVVVLGTSGTASVIRTMRANLLDVLNMQYISTARAKGLKENVVIYKHAVRNALHVIIMWAGMRLPQLISGSTVVSIVLSLPTLGPIIYSALKSQDMYLAGTVLLFQCILLLVGNLIADIVLGFVDPRIQYN</sequence>
<feature type="transmembrane region" description="Helical" evidence="7">
    <location>
        <begin position="196"/>
        <end position="215"/>
    </location>
</feature>
<feature type="transmembrane region" description="Helical" evidence="7">
    <location>
        <begin position="9"/>
        <end position="29"/>
    </location>
</feature>
<evidence type="ECO:0000256" key="5">
    <source>
        <dbReference type="ARBA" id="ARBA00022989"/>
    </source>
</evidence>
<dbReference type="STRING" id="29563.SAMN02983006_01204"/>
<evidence type="ECO:0000256" key="6">
    <source>
        <dbReference type="ARBA" id="ARBA00023136"/>
    </source>
</evidence>
<dbReference type="Pfam" id="PF00528">
    <property type="entry name" value="BPD_transp_1"/>
    <property type="match status" value="1"/>
</dbReference>